<keyword evidence="2 5" id="KW-0479">Metal-binding</keyword>
<evidence type="ECO:0000256" key="5">
    <source>
        <dbReference type="PIRSR" id="PIRSR009283-1"/>
    </source>
</evidence>
<proteinExistence type="inferred from homology"/>
<feature type="binding site" evidence="5">
    <location>
        <position position="247"/>
    </location>
    <ligand>
        <name>Fe cation</name>
        <dbReference type="ChEBI" id="CHEBI:24875"/>
    </ligand>
</feature>
<accession>A0A8J3LF66</accession>
<comment type="cofactor">
    <cofactor evidence="5">
        <name>Fe cation</name>
        <dbReference type="ChEBI" id="CHEBI:24875"/>
    </cofactor>
    <text evidence="5">Binds 1 Fe cation per subunit.</text>
</comment>
<dbReference type="InterPro" id="IPR041735">
    <property type="entry name" value="4OHPhenylPyrv_dOase_C"/>
</dbReference>
<evidence type="ECO:0000256" key="2">
    <source>
        <dbReference type="ARBA" id="ARBA00022723"/>
    </source>
</evidence>
<dbReference type="Gene3D" id="3.10.180.10">
    <property type="entry name" value="2,3-Dihydroxybiphenyl 1,2-Dioxygenase, domain 1"/>
    <property type="match status" value="2"/>
</dbReference>
<dbReference type="PANTHER" id="PTHR11959">
    <property type="entry name" value="4-HYDROXYPHENYLPYRUVATE DIOXYGENASE"/>
    <property type="match status" value="1"/>
</dbReference>
<dbReference type="SUPFAM" id="SSF54593">
    <property type="entry name" value="Glyoxalase/Bleomycin resistance protein/Dihydroxybiphenyl dioxygenase"/>
    <property type="match status" value="1"/>
</dbReference>
<dbReference type="GO" id="GO:0003868">
    <property type="term" value="F:4-hydroxyphenylpyruvate dioxygenase activity"/>
    <property type="evidence" value="ECO:0007669"/>
    <property type="project" value="InterPro"/>
</dbReference>
<evidence type="ECO:0000256" key="1">
    <source>
        <dbReference type="ARBA" id="ARBA00005877"/>
    </source>
</evidence>
<protein>
    <submittedName>
        <fullName evidence="7">4-hydroxyphenylpyruvate dioxygenase</fullName>
    </submittedName>
</protein>
<dbReference type="Proteomes" id="UP000660339">
    <property type="component" value="Unassembled WGS sequence"/>
</dbReference>
<dbReference type="InterPro" id="IPR005956">
    <property type="entry name" value="4OHPhenylPyrv_dOase"/>
</dbReference>
<feature type="binding site" evidence="5">
    <location>
        <position position="326"/>
    </location>
    <ligand>
        <name>Fe cation</name>
        <dbReference type="ChEBI" id="CHEBI:24875"/>
    </ligand>
</feature>
<keyword evidence="3" id="KW-0677">Repeat</keyword>
<feature type="domain" description="VOC" evidence="6">
    <location>
        <begin position="164"/>
        <end position="315"/>
    </location>
</feature>
<evidence type="ECO:0000256" key="4">
    <source>
        <dbReference type="ARBA" id="ARBA00023004"/>
    </source>
</evidence>
<dbReference type="GO" id="GO:0006572">
    <property type="term" value="P:L-tyrosine catabolic process"/>
    <property type="evidence" value="ECO:0007669"/>
    <property type="project" value="TreeGrafter"/>
</dbReference>
<dbReference type="InterPro" id="IPR041736">
    <property type="entry name" value="4OHPhenylPyrv_dOase_N"/>
</dbReference>
<organism evidence="7 8">
    <name type="scientific">Catellatospora methionotrophica</name>
    <dbReference type="NCBI Taxonomy" id="121620"/>
    <lineage>
        <taxon>Bacteria</taxon>
        <taxon>Bacillati</taxon>
        <taxon>Actinomycetota</taxon>
        <taxon>Actinomycetes</taxon>
        <taxon>Micromonosporales</taxon>
        <taxon>Micromonosporaceae</taxon>
        <taxon>Catellatospora</taxon>
    </lineage>
</organism>
<comment type="caution">
    <text evidence="7">The sequence shown here is derived from an EMBL/GenBank/DDBJ whole genome shotgun (WGS) entry which is preliminary data.</text>
</comment>
<dbReference type="GO" id="GO:0046872">
    <property type="term" value="F:metal ion binding"/>
    <property type="evidence" value="ECO:0007669"/>
    <property type="project" value="UniProtKB-KW"/>
</dbReference>
<keyword evidence="8" id="KW-1185">Reference proteome</keyword>
<reference evidence="7" key="1">
    <citation type="submission" date="2021-01" db="EMBL/GenBank/DDBJ databases">
        <title>Whole genome shotgun sequence of Catellatospora methionotrophica NBRC 14553.</title>
        <authorList>
            <person name="Komaki H."/>
            <person name="Tamura T."/>
        </authorList>
    </citation>
    <scope>NUCLEOTIDE SEQUENCE</scope>
    <source>
        <strain evidence="7">NBRC 14553</strain>
    </source>
</reference>
<dbReference type="NCBIfam" id="TIGR01263">
    <property type="entry name" value="4HPPD"/>
    <property type="match status" value="1"/>
</dbReference>
<name>A0A8J3LF66_9ACTN</name>
<sequence>MPAHPFAGLTVDHVEFYVADLQAATRYFVDGYGFAVHGMSDTSNPQADTASVALGSHQIRIILTTPLRDDHPGAAYLENHGDGVADIAMRVDDVAACFAETVRRGGRPVSPPTRHGGTVLATVGGFGDVVHTLVQRDPGADERVLPWLAPVVPSAAERGPGLLAMDHFAICLESGQLEPTVDFYRETLDFDMIFTEHIVVGAQAMNSKVVQSRTGAITFTLIEPDVSRTPGQIDDFIKHHGGAGVQHIAFNTDDIVSAVAAMGARGVEFLRTPAAYYRLLRERITPVRHATGDLQERNILLDEDHHGQLFQIFTRSAHPRNTLFMEIIERVGAQTFGSRNIQALYEAVELQRAETGTS</sequence>
<dbReference type="CDD" id="cd07250">
    <property type="entry name" value="HPPD_C_like"/>
    <property type="match status" value="1"/>
</dbReference>
<gene>
    <name evidence="7" type="ORF">Cme02nite_65340</name>
</gene>
<keyword evidence="7" id="KW-0223">Dioxygenase</keyword>
<dbReference type="AlphaFoldDB" id="A0A8J3LF66"/>
<dbReference type="RefSeq" id="WP_166386020.1">
    <property type="nucleotide sequence ID" value="NZ_BAAATT010000034.1"/>
</dbReference>
<dbReference type="EMBL" id="BONJ01000037">
    <property type="protein sequence ID" value="GIG18202.1"/>
    <property type="molecule type" value="Genomic_DNA"/>
</dbReference>
<dbReference type="InterPro" id="IPR004360">
    <property type="entry name" value="Glyas_Fos-R_dOase_dom"/>
</dbReference>
<keyword evidence="4 5" id="KW-0408">Iron</keyword>
<evidence type="ECO:0000259" key="6">
    <source>
        <dbReference type="PROSITE" id="PS51819"/>
    </source>
</evidence>
<dbReference type="Pfam" id="PF00903">
    <property type="entry name" value="Glyoxalase"/>
    <property type="match status" value="1"/>
</dbReference>
<evidence type="ECO:0000313" key="8">
    <source>
        <dbReference type="Proteomes" id="UP000660339"/>
    </source>
</evidence>
<feature type="binding site" evidence="5">
    <location>
        <position position="167"/>
    </location>
    <ligand>
        <name>Fe cation</name>
        <dbReference type="ChEBI" id="CHEBI:24875"/>
    </ligand>
</feature>
<keyword evidence="7" id="KW-0560">Oxidoreductase</keyword>
<comment type="similarity">
    <text evidence="1">Belongs to the 4HPPD family.</text>
</comment>
<dbReference type="InterPro" id="IPR029068">
    <property type="entry name" value="Glyas_Bleomycin-R_OHBP_Dase"/>
</dbReference>
<evidence type="ECO:0000313" key="7">
    <source>
        <dbReference type="EMBL" id="GIG18202.1"/>
    </source>
</evidence>
<dbReference type="PIRSF" id="PIRSF009283">
    <property type="entry name" value="HPP_dOase"/>
    <property type="match status" value="1"/>
</dbReference>
<feature type="domain" description="VOC" evidence="6">
    <location>
        <begin position="10"/>
        <end position="136"/>
    </location>
</feature>
<evidence type="ECO:0000256" key="3">
    <source>
        <dbReference type="ARBA" id="ARBA00022737"/>
    </source>
</evidence>
<dbReference type="CDD" id="cd08342">
    <property type="entry name" value="HPPD_N_like"/>
    <property type="match status" value="1"/>
</dbReference>
<dbReference type="PANTHER" id="PTHR11959:SF1">
    <property type="entry name" value="4-HYDROXYPHENYLPYRUVATE DIOXYGENASE"/>
    <property type="match status" value="1"/>
</dbReference>
<dbReference type="InterPro" id="IPR037523">
    <property type="entry name" value="VOC_core"/>
</dbReference>
<dbReference type="PROSITE" id="PS51819">
    <property type="entry name" value="VOC"/>
    <property type="match status" value="2"/>
</dbReference>
<dbReference type="Pfam" id="PF13669">
    <property type="entry name" value="Glyoxalase_4"/>
    <property type="match status" value="1"/>
</dbReference>